<dbReference type="Gene3D" id="2.60.120.10">
    <property type="entry name" value="Jelly Rolls"/>
    <property type="match status" value="1"/>
</dbReference>
<feature type="domain" description="Mif2/CENP-C cupin" evidence="2">
    <location>
        <begin position="874"/>
        <end position="950"/>
    </location>
</feature>
<comment type="caution">
    <text evidence="3">The sequence shown here is derived from an EMBL/GenBank/DDBJ whole genome shotgun (WGS) entry which is preliminary data.</text>
</comment>
<evidence type="ECO:0000259" key="2">
    <source>
        <dbReference type="Pfam" id="PF11699"/>
    </source>
</evidence>
<feature type="region of interest" description="Disordered" evidence="1">
    <location>
        <begin position="49"/>
        <end position="119"/>
    </location>
</feature>
<name>A0A8J6JPR4_ELECQ</name>
<dbReference type="InterPro" id="IPR014710">
    <property type="entry name" value="RmlC-like_jellyroll"/>
</dbReference>
<dbReference type="InterPro" id="IPR011051">
    <property type="entry name" value="RmlC_Cupin_sf"/>
</dbReference>
<feature type="region of interest" description="Disordered" evidence="1">
    <location>
        <begin position="357"/>
        <end position="399"/>
    </location>
</feature>
<feature type="region of interest" description="Disordered" evidence="1">
    <location>
        <begin position="667"/>
        <end position="725"/>
    </location>
</feature>
<dbReference type="Pfam" id="PF11699">
    <property type="entry name" value="CENP-C_C"/>
    <property type="match status" value="1"/>
</dbReference>
<reference evidence="3" key="1">
    <citation type="thesis" date="2020" institute="ProQuest LLC" country="789 East Eisenhower Parkway, Ann Arbor, MI, USA">
        <title>Comparative Genomics and Chromosome Evolution.</title>
        <authorList>
            <person name="Mudd A.B."/>
        </authorList>
    </citation>
    <scope>NUCLEOTIDE SEQUENCE</scope>
    <source>
        <strain evidence="3">HN-11 Male</strain>
        <tissue evidence="3">Kidney and liver</tissue>
    </source>
</reference>
<sequence>MANLPSLERLKRTYRARYRGNPSGDLPDLGPRENAVAFIDNYLKLRESNSDSEDSVTIELSRRARVSVRSRIQQSKEKEAQDSPAKSHVNNTPRYSQGNGHLTMNRDLPTIPNFLKKNGKQSEISENLFSDEESDNEKTYMVAKLIEESLPEGEDIVDDKVGKNSEEPAKQLYSSNTSVLQQPPSPTSNIHAKKWLRFNDSALAADDGGFTRTLSRTSGKFTNHAKQFNLQNAVHSNKKPDSADLTYDLHTETIGPNDEFVIEEESGGNVQAWINPFKKKKDPPLSTRPKEDKPRATPKKTNSLEAASSLKRKSENVKSSLNSNDTPKRVEDVFLTEGESSSAWTSLPKKRVSLLSTRSKDDKLRTTPKKTISLEAPSSLKKKSENVKSSLNSNATAERVVNAEKTNDQKTRKRSLSSVFFKIAAAGVLGDRKIGSPAVSKAPNTLPAAAITEEEFEIEDVSDMNKSNLLINPVKKKSIQTGHVGKREKSALHDDDENFESEPTVIKLNRTQDLASFKIDNTAVAQIHFARDVNLESSNASTPSDTEADACVPQEPALLRVVEGTEQLRPLSQNAASQPVAEGIEKQVASSQDANLTRDIEGIESVNQDVLPVENQEDYCDHIENGLLNPTKQVQQMQTIRSSPRRKSDWIIADDLEETFNIRIRKGKAAAKKTRSKPAEEKQEEHLVKRKKTQKNVARKKSERQKSNKQRKSSKPRNEVEPAEACMSGEILEKCASREEGMKENIEATLGGQFHNGNLEIDNCEEEQTGTDVYLPKKRKSKMKNINTPCPADHSNEDSVFQSGPVTRQKAISFAEPVEPLAINLDYLEKHEELLKRYLIVFDPDTKSDALLECIAQSDSSKFVGNDCCSYWNSFNNGIFTTGRLRIAPKRKSEACNYFYEIKIYYVEQGVVQVNIYKSERILKKGDFFFVPPGNLCTMTNLQDEEALLVYSYLKIPTCTEG</sequence>
<evidence type="ECO:0000313" key="3">
    <source>
        <dbReference type="EMBL" id="KAG9467526.1"/>
    </source>
</evidence>
<evidence type="ECO:0000256" key="1">
    <source>
        <dbReference type="SAM" id="MobiDB-lite"/>
    </source>
</evidence>
<dbReference type="InterPro" id="IPR025974">
    <property type="entry name" value="Mif2/CENP-C_cupin"/>
</dbReference>
<proteinExistence type="predicted"/>
<gene>
    <name evidence="3" type="ORF">GDO78_014788</name>
</gene>
<feature type="compositionally biased region" description="Basic and acidic residues" evidence="1">
    <location>
        <begin position="677"/>
        <end position="687"/>
    </location>
</feature>
<dbReference type="SUPFAM" id="SSF51182">
    <property type="entry name" value="RmlC-like cupins"/>
    <property type="match status" value="1"/>
</dbReference>
<feature type="compositionally biased region" description="Polar residues" evidence="1">
    <location>
        <begin position="88"/>
        <end position="102"/>
    </location>
</feature>
<dbReference type="EMBL" id="WNTK01001327">
    <property type="protein sequence ID" value="KAG9467526.1"/>
    <property type="molecule type" value="Genomic_DNA"/>
</dbReference>
<dbReference type="OrthoDB" id="1939643at2759"/>
<dbReference type="AlphaFoldDB" id="A0A8J6JPR4"/>
<feature type="region of interest" description="Disordered" evidence="1">
    <location>
        <begin position="271"/>
        <end position="326"/>
    </location>
</feature>
<dbReference type="Proteomes" id="UP000770717">
    <property type="component" value="Unassembled WGS sequence"/>
</dbReference>
<organism evidence="3 4">
    <name type="scientific">Eleutherodactylus coqui</name>
    <name type="common">Puerto Rican coqui</name>
    <dbReference type="NCBI Taxonomy" id="57060"/>
    <lineage>
        <taxon>Eukaryota</taxon>
        <taxon>Metazoa</taxon>
        <taxon>Chordata</taxon>
        <taxon>Craniata</taxon>
        <taxon>Vertebrata</taxon>
        <taxon>Euteleostomi</taxon>
        <taxon>Amphibia</taxon>
        <taxon>Batrachia</taxon>
        <taxon>Anura</taxon>
        <taxon>Neobatrachia</taxon>
        <taxon>Hyloidea</taxon>
        <taxon>Eleutherodactylidae</taxon>
        <taxon>Eleutherodactylinae</taxon>
        <taxon>Eleutherodactylus</taxon>
        <taxon>Eleutherodactylus</taxon>
    </lineage>
</organism>
<feature type="compositionally biased region" description="Basic residues" evidence="1">
    <location>
        <begin position="667"/>
        <end position="676"/>
    </location>
</feature>
<accession>A0A8J6JPR4</accession>
<protein>
    <recommendedName>
        <fullName evidence="2">Mif2/CENP-C cupin domain-containing protein</fullName>
    </recommendedName>
</protein>
<feature type="compositionally biased region" description="Basic residues" evidence="1">
    <location>
        <begin position="688"/>
        <end position="715"/>
    </location>
</feature>
<evidence type="ECO:0000313" key="4">
    <source>
        <dbReference type="Proteomes" id="UP000770717"/>
    </source>
</evidence>
<feature type="compositionally biased region" description="Polar residues" evidence="1">
    <location>
        <begin position="387"/>
        <end position="396"/>
    </location>
</feature>
<keyword evidence="4" id="KW-1185">Reference proteome</keyword>